<evidence type="ECO:0000313" key="1">
    <source>
        <dbReference type="EMBL" id="SDT28337.1"/>
    </source>
</evidence>
<evidence type="ECO:0000313" key="2">
    <source>
        <dbReference type="Proteomes" id="UP000199679"/>
    </source>
</evidence>
<protein>
    <submittedName>
        <fullName evidence="1">Uncharacterized protein</fullName>
    </submittedName>
</protein>
<dbReference type="EMBL" id="LT629740">
    <property type="protein sequence ID" value="SDT28337.1"/>
    <property type="molecule type" value="Genomic_DNA"/>
</dbReference>
<dbReference type="RefSeq" id="WP_157682156.1">
    <property type="nucleotide sequence ID" value="NZ_LT629740.1"/>
</dbReference>
<gene>
    <name evidence="1" type="ORF">SAMN05216490_2953</name>
</gene>
<sequence length="47" mass="5231">MKKILLAVIIVFSAGILSLNTKVSHIQPVSTIHISYFEYKKELANGD</sequence>
<proteinExistence type="predicted"/>
<reference evidence="1 2" key="1">
    <citation type="submission" date="2016-10" db="EMBL/GenBank/DDBJ databases">
        <authorList>
            <person name="de Groot N.N."/>
        </authorList>
    </citation>
    <scope>NUCLEOTIDE SEQUENCE [LARGE SCALE GENOMIC DNA]</scope>
    <source>
        <strain evidence="1 2">MP1X4</strain>
    </source>
</reference>
<keyword evidence="2" id="KW-1185">Reference proteome</keyword>
<accession>A0A1H1Z3Z4</accession>
<name>A0A1H1Z3Z4_MUCMA</name>
<dbReference type="Proteomes" id="UP000199679">
    <property type="component" value="Chromosome I"/>
</dbReference>
<organism evidence="1 2">
    <name type="scientific">Mucilaginibacter mallensis</name>
    <dbReference type="NCBI Taxonomy" id="652787"/>
    <lineage>
        <taxon>Bacteria</taxon>
        <taxon>Pseudomonadati</taxon>
        <taxon>Bacteroidota</taxon>
        <taxon>Sphingobacteriia</taxon>
        <taxon>Sphingobacteriales</taxon>
        <taxon>Sphingobacteriaceae</taxon>
        <taxon>Mucilaginibacter</taxon>
    </lineage>
</organism>
<dbReference type="STRING" id="652787.SAMN05216490_2953"/>
<dbReference type="AlphaFoldDB" id="A0A1H1Z3Z4"/>